<dbReference type="AlphaFoldDB" id="A0A183GZB2"/>
<dbReference type="SUPFAM" id="SSF81442">
    <property type="entry name" value="Cytochrome c oxidase subunit I-like"/>
    <property type="match status" value="1"/>
</dbReference>
<keyword evidence="10" id="KW-0732">Signal</keyword>
<accession>A0A183GZB2</accession>
<dbReference type="GO" id="GO:0020037">
    <property type="term" value="F:heme binding"/>
    <property type="evidence" value="ECO:0007669"/>
    <property type="project" value="InterPro"/>
</dbReference>
<evidence type="ECO:0000256" key="7">
    <source>
        <dbReference type="ARBA" id="ARBA00022982"/>
    </source>
</evidence>
<dbReference type="GO" id="GO:0016020">
    <property type="term" value="C:membrane"/>
    <property type="evidence" value="ECO:0007669"/>
    <property type="project" value="InterPro"/>
</dbReference>
<keyword evidence="13" id="KW-1185">Reference proteome</keyword>
<dbReference type="GO" id="GO:0022904">
    <property type="term" value="P:respiratory electron transport chain"/>
    <property type="evidence" value="ECO:0007669"/>
    <property type="project" value="TreeGrafter"/>
</dbReference>
<dbReference type="Pfam" id="PF00115">
    <property type="entry name" value="COX1"/>
    <property type="match status" value="1"/>
</dbReference>
<evidence type="ECO:0000256" key="9">
    <source>
        <dbReference type="ARBA" id="ARBA00049512"/>
    </source>
</evidence>
<dbReference type="Gene3D" id="1.20.210.10">
    <property type="entry name" value="Cytochrome c oxidase-like, subunit I domain"/>
    <property type="match status" value="1"/>
</dbReference>
<evidence type="ECO:0000256" key="5">
    <source>
        <dbReference type="ARBA" id="ARBA00022660"/>
    </source>
</evidence>
<dbReference type="GO" id="GO:0006119">
    <property type="term" value="P:oxidative phosphorylation"/>
    <property type="evidence" value="ECO:0007669"/>
    <property type="project" value="UniProtKB-UniPathway"/>
</dbReference>
<evidence type="ECO:0000256" key="1">
    <source>
        <dbReference type="ARBA" id="ARBA00001971"/>
    </source>
</evidence>
<evidence type="ECO:0000259" key="11">
    <source>
        <dbReference type="PROSITE" id="PS50855"/>
    </source>
</evidence>
<dbReference type="EMBL" id="UZAJ01000199">
    <property type="protein sequence ID" value="VDO26262.1"/>
    <property type="molecule type" value="Genomic_DNA"/>
</dbReference>
<dbReference type="UniPathway" id="UPA00705"/>
<name>A0A183GZB2_9BILA</name>
<gene>
    <name evidence="12" type="ORF">OFLC_LOCUS572</name>
</gene>
<evidence type="ECO:0000256" key="2">
    <source>
        <dbReference type="ARBA" id="ARBA00004673"/>
    </source>
</evidence>
<evidence type="ECO:0000313" key="13">
    <source>
        <dbReference type="Proteomes" id="UP000267606"/>
    </source>
</evidence>
<evidence type="ECO:0000256" key="3">
    <source>
        <dbReference type="ARBA" id="ARBA00009578"/>
    </source>
</evidence>
<sequence length="148" mass="16878">MSFIFIVALPVLAGAITMLLADRNIGTSFFDPAGDGDPILSQHLFWYFENKRNILCLTLTNAAANKMELLYQTHNNNHNLNSCFHENCCLLDKNIEDDIKSRNLTPKYLDLAKLHIKRDGLLVIDWLIIEPFEEPSSNTIILKFAVKK</sequence>
<evidence type="ECO:0000256" key="10">
    <source>
        <dbReference type="SAM" id="SignalP"/>
    </source>
</evidence>
<reference evidence="12 13" key="2">
    <citation type="submission" date="2018-11" db="EMBL/GenBank/DDBJ databases">
        <authorList>
            <consortium name="Pathogen Informatics"/>
        </authorList>
    </citation>
    <scope>NUCLEOTIDE SEQUENCE [LARGE SCALE GENOMIC DNA]</scope>
</reference>
<dbReference type="InterPro" id="IPR000883">
    <property type="entry name" value="Cyt_C_Oxase_1"/>
</dbReference>
<dbReference type="GO" id="GO:0015990">
    <property type="term" value="P:electron transport coupled proton transport"/>
    <property type="evidence" value="ECO:0007669"/>
    <property type="project" value="TreeGrafter"/>
</dbReference>
<dbReference type="PANTHER" id="PTHR10422">
    <property type="entry name" value="CYTOCHROME C OXIDASE SUBUNIT 1"/>
    <property type="match status" value="1"/>
</dbReference>
<dbReference type="PROSITE" id="PS50855">
    <property type="entry name" value="COX1"/>
    <property type="match status" value="1"/>
</dbReference>
<evidence type="ECO:0000313" key="12">
    <source>
        <dbReference type="EMBL" id="VDO26262.1"/>
    </source>
</evidence>
<feature type="domain" description="Cytochrome oxidase subunit I profile" evidence="11">
    <location>
        <begin position="1"/>
        <end position="48"/>
    </location>
</feature>
<protein>
    <recommendedName>
        <fullName evidence="4">Cytochrome c oxidase subunit 1</fullName>
    </recommendedName>
    <alternativeName>
        <fullName evidence="8">Cytochrome c oxidase polypeptide I</fullName>
    </alternativeName>
</protein>
<evidence type="ECO:0000256" key="4">
    <source>
        <dbReference type="ARBA" id="ARBA00015947"/>
    </source>
</evidence>
<feature type="signal peptide" evidence="10">
    <location>
        <begin position="1"/>
        <end position="21"/>
    </location>
</feature>
<comment type="pathway">
    <text evidence="2">Energy metabolism; oxidative phosphorylation.</text>
</comment>
<evidence type="ECO:0000313" key="14">
    <source>
        <dbReference type="WBParaSite" id="OFLC_0000057101-mRNA-1"/>
    </source>
</evidence>
<organism evidence="14">
    <name type="scientific">Onchocerca flexuosa</name>
    <dbReference type="NCBI Taxonomy" id="387005"/>
    <lineage>
        <taxon>Eukaryota</taxon>
        <taxon>Metazoa</taxon>
        <taxon>Ecdysozoa</taxon>
        <taxon>Nematoda</taxon>
        <taxon>Chromadorea</taxon>
        <taxon>Rhabditida</taxon>
        <taxon>Spirurina</taxon>
        <taxon>Spiruromorpha</taxon>
        <taxon>Filarioidea</taxon>
        <taxon>Onchocercidae</taxon>
        <taxon>Onchocerca</taxon>
    </lineage>
</organism>
<keyword evidence="5" id="KW-0679">Respiratory chain</keyword>
<reference evidence="14" key="1">
    <citation type="submission" date="2016-06" db="UniProtKB">
        <authorList>
            <consortium name="WormBaseParasite"/>
        </authorList>
    </citation>
    <scope>IDENTIFICATION</scope>
</reference>
<dbReference type="WBParaSite" id="OFLC_0000057101-mRNA-1">
    <property type="protein sequence ID" value="OFLC_0000057101-mRNA-1"/>
    <property type="gene ID" value="OFLC_0000057101"/>
</dbReference>
<feature type="chain" id="PRO_5044552312" description="Cytochrome c oxidase subunit 1" evidence="10">
    <location>
        <begin position="22"/>
        <end position="148"/>
    </location>
</feature>
<keyword evidence="6" id="KW-1278">Translocase</keyword>
<proteinExistence type="inferred from homology"/>
<comment type="cofactor">
    <cofactor evidence="1">
        <name>heme</name>
        <dbReference type="ChEBI" id="CHEBI:30413"/>
    </cofactor>
</comment>
<dbReference type="Proteomes" id="UP000267606">
    <property type="component" value="Unassembled WGS sequence"/>
</dbReference>
<dbReference type="PANTHER" id="PTHR10422:SF18">
    <property type="entry name" value="CYTOCHROME C OXIDASE SUBUNIT 1"/>
    <property type="match status" value="1"/>
</dbReference>
<evidence type="ECO:0000256" key="6">
    <source>
        <dbReference type="ARBA" id="ARBA00022967"/>
    </source>
</evidence>
<comment type="catalytic activity">
    <reaction evidence="9">
        <text>4 Fe(II)-[cytochrome c] + O2 + 8 H(+)(in) = 4 Fe(III)-[cytochrome c] + 2 H2O + 4 H(+)(out)</text>
        <dbReference type="Rhea" id="RHEA:11436"/>
        <dbReference type="Rhea" id="RHEA-COMP:10350"/>
        <dbReference type="Rhea" id="RHEA-COMP:14399"/>
        <dbReference type="ChEBI" id="CHEBI:15377"/>
        <dbReference type="ChEBI" id="CHEBI:15378"/>
        <dbReference type="ChEBI" id="CHEBI:15379"/>
        <dbReference type="ChEBI" id="CHEBI:29033"/>
        <dbReference type="ChEBI" id="CHEBI:29034"/>
        <dbReference type="EC" id="7.1.1.9"/>
    </reaction>
    <physiologicalReaction direction="left-to-right" evidence="9">
        <dbReference type="Rhea" id="RHEA:11437"/>
    </physiologicalReaction>
</comment>
<dbReference type="STRING" id="387005.A0A183GZB2"/>
<dbReference type="GO" id="GO:0004129">
    <property type="term" value="F:cytochrome-c oxidase activity"/>
    <property type="evidence" value="ECO:0007669"/>
    <property type="project" value="UniProtKB-EC"/>
</dbReference>
<comment type="similarity">
    <text evidence="3">Belongs to the heme-copper respiratory oxidase family.</text>
</comment>
<evidence type="ECO:0000256" key="8">
    <source>
        <dbReference type="ARBA" id="ARBA00032715"/>
    </source>
</evidence>
<keyword evidence="7" id="KW-0249">Electron transport</keyword>
<keyword evidence="5" id="KW-0813">Transport</keyword>
<dbReference type="InterPro" id="IPR036927">
    <property type="entry name" value="Cyt_c_oxase-like_su1_sf"/>
</dbReference>
<dbReference type="InterPro" id="IPR023616">
    <property type="entry name" value="Cyt_c_oxase-like_su1_dom"/>
</dbReference>